<dbReference type="AlphaFoldDB" id="A0A212FEZ9"/>
<protein>
    <submittedName>
        <fullName evidence="1">Uncharacterized protein</fullName>
    </submittedName>
</protein>
<dbReference type="InParanoid" id="A0A212FEZ9"/>
<comment type="caution">
    <text evidence="1">The sequence shown here is derived from an EMBL/GenBank/DDBJ whole genome shotgun (WGS) entry which is preliminary data.</text>
</comment>
<dbReference type="Proteomes" id="UP000007151">
    <property type="component" value="Unassembled WGS sequence"/>
</dbReference>
<sequence>MGYTVQEKSIVDFCESKTESLSNWVRKVKCKSLNAKTKRKRDLRVIAILSNSLFRAENELLHKQRERARRWAQMQADLGLNTKEEEAAKQQREKIDNFWKNDLSVPLRFAWVWIRRPPSWLPLGRGRS</sequence>
<reference evidence="1 2" key="1">
    <citation type="journal article" date="2011" name="Cell">
        <title>The monarch butterfly genome yields insights into long-distance migration.</title>
        <authorList>
            <person name="Zhan S."/>
            <person name="Merlin C."/>
            <person name="Boore J.L."/>
            <person name="Reppert S.M."/>
        </authorList>
    </citation>
    <scope>NUCLEOTIDE SEQUENCE [LARGE SCALE GENOMIC DNA]</scope>
    <source>
        <strain evidence="1">F-2</strain>
    </source>
</reference>
<evidence type="ECO:0000313" key="2">
    <source>
        <dbReference type="Proteomes" id="UP000007151"/>
    </source>
</evidence>
<keyword evidence="2" id="KW-1185">Reference proteome</keyword>
<gene>
    <name evidence="1" type="ORF">KGM_211240</name>
</gene>
<dbReference type="KEGG" id="dpl:KGM_211240"/>
<evidence type="ECO:0000313" key="1">
    <source>
        <dbReference type="EMBL" id="OWR52283.1"/>
    </source>
</evidence>
<dbReference type="eggNOG" id="ENOG502T79S">
    <property type="taxonomic scope" value="Eukaryota"/>
</dbReference>
<dbReference type="EMBL" id="AGBW02008892">
    <property type="protein sequence ID" value="OWR52283.1"/>
    <property type="molecule type" value="Genomic_DNA"/>
</dbReference>
<accession>A0A212FEZ9</accession>
<proteinExistence type="predicted"/>
<name>A0A212FEZ9_DANPL</name>
<organism evidence="1 2">
    <name type="scientific">Danaus plexippus plexippus</name>
    <dbReference type="NCBI Taxonomy" id="278856"/>
    <lineage>
        <taxon>Eukaryota</taxon>
        <taxon>Metazoa</taxon>
        <taxon>Ecdysozoa</taxon>
        <taxon>Arthropoda</taxon>
        <taxon>Hexapoda</taxon>
        <taxon>Insecta</taxon>
        <taxon>Pterygota</taxon>
        <taxon>Neoptera</taxon>
        <taxon>Endopterygota</taxon>
        <taxon>Lepidoptera</taxon>
        <taxon>Glossata</taxon>
        <taxon>Ditrysia</taxon>
        <taxon>Papilionoidea</taxon>
        <taxon>Nymphalidae</taxon>
        <taxon>Danainae</taxon>
        <taxon>Danaini</taxon>
        <taxon>Danaina</taxon>
        <taxon>Danaus</taxon>
        <taxon>Danaus</taxon>
    </lineage>
</organism>